<dbReference type="InterPro" id="IPR039992">
    <property type="entry name" value="Sep15_SelM"/>
</dbReference>
<dbReference type="PANTHER" id="PTHR13077:SF6">
    <property type="entry name" value="SELENOPROTEIN F"/>
    <property type="match status" value="1"/>
</dbReference>
<gene>
    <name evidence="2" type="ORF">HOLleu_15567</name>
</gene>
<organism evidence="2 3">
    <name type="scientific">Holothuria leucospilota</name>
    <name type="common">Black long sea cucumber</name>
    <name type="synonym">Mertensiothuria leucospilota</name>
    <dbReference type="NCBI Taxonomy" id="206669"/>
    <lineage>
        <taxon>Eukaryota</taxon>
        <taxon>Metazoa</taxon>
        <taxon>Echinodermata</taxon>
        <taxon>Eleutherozoa</taxon>
        <taxon>Echinozoa</taxon>
        <taxon>Holothuroidea</taxon>
        <taxon>Aspidochirotacea</taxon>
        <taxon>Aspidochirotida</taxon>
        <taxon>Holothuriidae</taxon>
        <taxon>Holothuria</taxon>
    </lineage>
</organism>
<dbReference type="EMBL" id="JAIZAY010000007">
    <property type="protein sequence ID" value="KAJ8038219.1"/>
    <property type="molecule type" value="Genomic_DNA"/>
</dbReference>
<sequence length="90" mass="9895">MLPDLMGLVTMVTSVWIIMLHVSDTFAQLEVLPAGVCVERGFSSNLLCSSCDKLTEFGLTTLVEDCQRCCLKDADTERKTYAQAVLEVCS</sequence>
<accession>A0A9Q1H9Q6</accession>
<dbReference type="PANTHER" id="PTHR13077">
    <property type="entry name" value="SELENOPROTEIN F"/>
    <property type="match status" value="1"/>
</dbReference>
<evidence type="ECO:0000313" key="3">
    <source>
        <dbReference type="Proteomes" id="UP001152320"/>
    </source>
</evidence>
<dbReference type="OrthoDB" id="1910009at2759"/>
<evidence type="ECO:0000313" key="2">
    <source>
        <dbReference type="EMBL" id="KAJ8038219.1"/>
    </source>
</evidence>
<feature type="chain" id="PRO_5040177387" evidence="1">
    <location>
        <begin position="28"/>
        <end position="90"/>
    </location>
</feature>
<keyword evidence="3" id="KW-1185">Reference proteome</keyword>
<dbReference type="AlphaFoldDB" id="A0A9Q1H9Q6"/>
<comment type="caution">
    <text evidence="2">The sequence shown here is derived from an EMBL/GenBank/DDBJ whole genome shotgun (WGS) entry which is preliminary data.</text>
</comment>
<dbReference type="Proteomes" id="UP001152320">
    <property type="component" value="Chromosome 7"/>
</dbReference>
<dbReference type="GO" id="GO:0005788">
    <property type="term" value="C:endoplasmic reticulum lumen"/>
    <property type="evidence" value="ECO:0007669"/>
    <property type="project" value="TreeGrafter"/>
</dbReference>
<name>A0A9Q1H9Q6_HOLLE</name>
<keyword evidence="1" id="KW-0732">Signal</keyword>
<dbReference type="GO" id="GO:0016491">
    <property type="term" value="F:oxidoreductase activity"/>
    <property type="evidence" value="ECO:0007669"/>
    <property type="project" value="TreeGrafter"/>
</dbReference>
<proteinExistence type="predicted"/>
<evidence type="ECO:0000256" key="1">
    <source>
        <dbReference type="SAM" id="SignalP"/>
    </source>
</evidence>
<reference evidence="2" key="1">
    <citation type="submission" date="2021-10" db="EMBL/GenBank/DDBJ databases">
        <title>Tropical sea cucumber genome reveals ecological adaptation and Cuvierian tubules defense mechanism.</title>
        <authorList>
            <person name="Chen T."/>
        </authorList>
    </citation>
    <scope>NUCLEOTIDE SEQUENCE</scope>
    <source>
        <strain evidence="2">Nanhai2018</strain>
        <tissue evidence="2">Muscle</tissue>
    </source>
</reference>
<feature type="signal peptide" evidence="1">
    <location>
        <begin position="1"/>
        <end position="27"/>
    </location>
</feature>
<protein>
    <submittedName>
        <fullName evidence="2">Selenoprotein F</fullName>
    </submittedName>
</protein>